<proteinExistence type="inferred from homology"/>
<evidence type="ECO:0000256" key="10">
    <source>
        <dbReference type="ARBA" id="ARBA00048048"/>
    </source>
</evidence>
<evidence type="ECO:0000256" key="4">
    <source>
        <dbReference type="ARBA" id="ARBA00022692"/>
    </source>
</evidence>
<evidence type="ECO:0000313" key="15">
    <source>
        <dbReference type="Proteomes" id="UP001190700"/>
    </source>
</evidence>
<name>A0AAE0G073_9CHLO</name>
<keyword evidence="9 11" id="KW-0012">Acyltransferase</keyword>
<evidence type="ECO:0000256" key="5">
    <source>
        <dbReference type="ARBA" id="ARBA00022989"/>
    </source>
</evidence>
<feature type="transmembrane region" description="Helical" evidence="11">
    <location>
        <begin position="364"/>
        <end position="388"/>
    </location>
</feature>
<sequence length="646" mass="70956">MSSEASVSDDKVKTTEGLSPALEMLPIMASLGARRHSPAAPVKEITPEPASAKPTSPARGLGGAGLPGLPPKPSKGKKSKLVVQKTEHGVSVDVDDEAAPREAEHVEPQEGGAAAHGHSHGGVACGHDHGTPVQAEAQHGHSHGGKPCGHSHGGQQMPRPMPMLIPDPPPPPMFLPADLNLPELKQLEQIFSHAPDLKETLEKIGVMRRLQEEPEVLSGLLRVVRFPGHLQDFLFHMSCSGAGVAQSTLLEIQLCADKLTQAKLKTPGVIAPPACEELPKSTWRVQIVDEYLKDRNPLLLFYNGHARSWDYLGPWAFATSAFIACHLMIWWIAILVMIALVMGTHSTLSAVMRLPGVNSDTSRFMMAMVLALSASGAMEFFTTLLPVVTDYKNLCALEAFCFAITPFLHVKTAMTDPGFIEKSTYKEGDCRERLCTVCVAHRPLRSKHCHACERCVARFDHHCPVVNNCVGAGNQRWFMMFITSMLIGQICFVVISALYFYRETSKHDGSTFWAILSVLNGSLHVAFMAFIQVVFGMGNAFLVARAGFGAVANLTVNEGMNHFRYKYLSDNKGGYFNPFDRGCCVNCVQFMQAPYNQPDWDELAQVADERGDYNAPKPWLSYGRLLGLQQYLTNKTKGMWQTPRRE</sequence>
<evidence type="ECO:0000256" key="2">
    <source>
        <dbReference type="ARBA" id="ARBA00008574"/>
    </source>
</evidence>
<keyword evidence="5 11" id="KW-1133">Transmembrane helix</keyword>
<dbReference type="AlphaFoldDB" id="A0AAE0G073"/>
<feature type="transmembrane region" description="Helical" evidence="11">
    <location>
        <begin position="512"/>
        <end position="531"/>
    </location>
</feature>
<gene>
    <name evidence="14" type="ORF">CYMTET_22439</name>
</gene>
<keyword evidence="8" id="KW-0449">Lipoprotein</keyword>
<feature type="transmembrane region" description="Helical" evidence="11">
    <location>
        <begin position="477"/>
        <end position="500"/>
    </location>
</feature>
<dbReference type="GO" id="GO:0005783">
    <property type="term" value="C:endoplasmic reticulum"/>
    <property type="evidence" value="ECO:0007669"/>
    <property type="project" value="TreeGrafter"/>
</dbReference>
<protein>
    <recommendedName>
        <fullName evidence="11">S-acyltransferase</fullName>
        <ecNumber evidence="11">2.3.1.225</ecNumber>
    </recommendedName>
    <alternativeName>
        <fullName evidence="11">Palmitoyltransferase</fullName>
    </alternativeName>
</protein>
<feature type="transmembrane region" description="Helical" evidence="11">
    <location>
        <begin position="328"/>
        <end position="352"/>
    </location>
</feature>
<comment type="domain">
    <text evidence="11">The DHHC domain is required for palmitoyltransferase activity.</text>
</comment>
<dbReference type="GO" id="GO:0005794">
    <property type="term" value="C:Golgi apparatus"/>
    <property type="evidence" value="ECO:0007669"/>
    <property type="project" value="TreeGrafter"/>
</dbReference>
<keyword evidence="15" id="KW-1185">Reference proteome</keyword>
<evidence type="ECO:0000256" key="3">
    <source>
        <dbReference type="ARBA" id="ARBA00022679"/>
    </source>
</evidence>
<evidence type="ECO:0000256" key="8">
    <source>
        <dbReference type="ARBA" id="ARBA00023288"/>
    </source>
</evidence>
<dbReference type="Pfam" id="PF01529">
    <property type="entry name" value="DHHC"/>
    <property type="match status" value="1"/>
</dbReference>
<evidence type="ECO:0000256" key="12">
    <source>
        <dbReference type="SAM" id="MobiDB-lite"/>
    </source>
</evidence>
<comment type="catalytic activity">
    <reaction evidence="10 11">
        <text>L-cysteinyl-[protein] + hexadecanoyl-CoA = S-hexadecanoyl-L-cysteinyl-[protein] + CoA</text>
        <dbReference type="Rhea" id="RHEA:36683"/>
        <dbReference type="Rhea" id="RHEA-COMP:10131"/>
        <dbReference type="Rhea" id="RHEA-COMP:11032"/>
        <dbReference type="ChEBI" id="CHEBI:29950"/>
        <dbReference type="ChEBI" id="CHEBI:57287"/>
        <dbReference type="ChEBI" id="CHEBI:57379"/>
        <dbReference type="ChEBI" id="CHEBI:74151"/>
        <dbReference type="EC" id="2.3.1.225"/>
    </reaction>
</comment>
<evidence type="ECO:0000259" key="13">
    <source>
        <dbReference type="Pfam" id="PF01529"/>
    </source>
</evidence>
<evidence type="ECO:0000256" key="1">
    <source>
        <dbReference type="ARBA" id="ARBA00004127"/>
    </source>
</evidence>
<evidence type="ECO:0000256" key="7">
    <source>
        <dbReference type="ARBA" id="ARBA00023139"/>
    </source>
</evidence>
<feature type="compositionally biased region" description="Basic and acidic residues" evidence="12">
    <location>
        <begin position="98"/>
        <end position="108"/>
    </location>
</feature>
<organism evidence="14 15">
    <name type="scientific">Cymbomonas tetramitiformis</name>
    <dbReference type="NCBI Taxonomy" id="36881"/>
    <lineage>
        <taxon>Eukaryota</taxon>
        <taxon>Viridiplantae</taxon>
        <taxon>Chlorophyta</taxon>
        <taxon>Pyramimonadophyceae</taxon>
        <taxon>Pyramimonadales</taxon>
        <taxon>Pyramimonadaceae</taxon>
        <taxon>Cymbomonas</taxon>
    </lineage>
</organism>
<feature type="domain" description="Palmitoyltransferase DHHC" evidence="13">
    <location>
        <begin position="431"/>
        <end position="561"/>
    </location>
</feature>
<dbReference type="InterPro" id="IPR001594">
    <property type="entry name" value="Palmitoyltrfase_DHHC"/>
</dbReference>
<evidence type="ECO:0000256" key="9">
    <source>
        <dbReference type="ARBA" id="ARBA00023315"/>
    </source>
</evidence>
<feature type="region of interest" description="Disordered" evidence="12">
    <location>
        <begin position="1"/>
        <end position="162"/>
    </location>
</feature>
<accession>A0AAE0G073</accession>
<keyword evidence="6 11" id="KW-0472">Membrane</keyword>
<comment type="subcellular location">
    <subcellularLocation>
        <location evidence="1">Endomembrane system</location>
        <topology evidence="1">Multi-pass membrane protein</topology>
    </subcellularLocation>
</comment>
<evidence type="ECO:0000256" key="6">
    <source>
        <dbReference type="ARBA" id="ARBA00023136"/>
    </source>
</evidence>
<dbReference type="GO" id="GO:0019706">
    <property type="term" value="F:protein-cysteine S-palmitoyltransferase activity"/>
    <property type="evidence" value="ECO:0007669"/>
    <property type="project" value="UniProtKB-EC"/>
</dbReference>
<keyword evidence="4 11" id="KW-0812">Transmembrane</keyword>
<reference evidence="14 15" key="1">
    <citation type="journal article" date="2015" name="Genome Biol. Evol.">
        <title>Comparative Genomics of a Bacterivorous Green Alga Reveals Evolutionary Causalities and Consequences of Phago-Mixotrophic Mode of Nutrition.</title>
        <authorList>
            <person name="Burns J.A."/>
            <person name="Paasch A."/>
            <person name="Narechania A."/>
            <person name="Kim E."/>
        </authorList>
    </citation>
    <scope>NUCLEOTIDE SEQUENCE [LARGE SCALE GENOMIC DNA]</scope>
    <source>
        <strain evidence="14 15">PLY_AMNH</strain>
    </source>
</reference>
<dbReference type="PROSITE" id="PS50216">
    <property type="entry name" value="DHHC"/>
    <property type="match status" value="1"/>
</dbReference>
<comment type="caution">
    <text evidence="14">The sequence shown here is derived from an EMBL/GenBank/DDBJ whole genome shotgun (WGS) entry which is preliminary data.</text>
</comment>
<dbReference type="Proteomes" id="UP001190700">
    <property type="component" value="Unassembled WGS sequence"/>
</dbReference>
<comment type="similarity">
    <text evidence="2 11">Belongs to the DHHC palmitoyltransferase family.</text>
</comment>
<dbReference type="EC" id="2.3.1.225" evidence="11"/>
<evidence type="ECO:0000313" key="14">
    <source>
        <dbReference type="EMBL" id="KAK3269095.1"/>
    </source>
</evidence>
<dbReference type="PANTHER" id="PTHR22883">
    <property type="entry name" value="ZINC FINGER DHHC DOMAIN CONTAINING PROTEIN"/>
    <property type="match status" value="1"/>
</dbReference>
<dbReference type="InterPro" id="IPR039859">
    <property type="entry name" value="PFA4/ZDH16/20/ERF2-like"/>
</dbReference>
<dbReference type="PANTHER" id="PTHR22883:SF43">
    <property type="entry name" value="PALMITOYLTRANSFERASE APP"/>
    <property type="match status" value="1"/>
</dbReference>
<keyword evidence="7" id="KW-0564">Palmitate</keyword>
<keyword evidence="3 11" id="KW-0808">Transferase</keyword>
<evidence type="ECO:0000256" key="11">
    <source>
        <dbReference type="RuleBase" id="RU079119"/>
    </source>
</evidence>
<dbReference type="GO" id="GO:0006612">
    <property type="term" value="P:protein targeting to membrane"/>
    <property type="evidence" value="ECO:0007669"/>
    <property type="project" value="TreeGrafter"/>
</dbReference>
<dbReference type="EMBL" id="LGRX02011264">
    <property type="protein sequence ID" value="KAK3269095.1"/>
    <property type="molecule type" value="Genomic_DNA"/>
</dbReference>